<dbReference type="GO" id="GO:0008999">
    <property type="term" value="F:protein-N-terminal-alanine acetyltransferase activity"/>
    <property type="evidence" value="ECO:0007669"/>
    <property type="project" value="TreeGrafter"/>
</dbReference>
<evidence type="ECO:0000313" key="2">
    <source>
        <dbReference type="EMBL" id="CDM59286.1"/>
    </source>
</evidence>
<gene>
    <name evidence="2" type="ORF">LPU83_3643</name>
</gene>
<dbReference type="KEGG" id="rhl:LPU83_3643"/>
<reference evidence="2" key="1">
    <citation type="submission" date="2013-11" db="EMBL/GenBank/DDBJ databases">
        <title>Draft genome sequence of the broad-host-range Rhizobium sp. LPU83 strain, a member of the low-genetic diversity Oregon-like Rhizobium sp. group.</title>
        <authorList>
            <person name="Wibberg D."/>
            <person name="Puehler A."/>
            <person name="Schlueter A."/>
        </authorList>
    </citation>
    <scope>NUCLEOTIDE SEQUENCE [LARGE SCALE GENOMIC DNA]</scope>
    <source>
        <strain evidence="2">LPU83</strain>
    </source>
</reference>
<evidence type="ECO:0000259" key="1">
    <source>
        <dbReference type="Pfam" id="PF13302"/>
    </source>
</evidence>
<protein>
    <recommendedName>
        <fullName evidence="1">N-acetyltransferase domain-containing protein</fullName>
    </recommendedName>
</protein>
<proteinExistence type="predicted"/>
<dbReference type="Gene3D" id="3.40.630.30">
    <property type="match status" value="1"/>
</dbReference>
<evidence type="ECO:0000313" key="3">
    <source>
        <dbReference type="Proteomes" id="UP000019443"/>
    </source>
</evidence>
<dbReference type="GO" id="GO:0005737">
    <property type="term" value="C:cytoplasm"/>
    <property type="evidence" value="ECO:0007669"/>
    <property type="project" value="TreeGrafter"/>
</dbReference>
<dbReference type="EMBL" id="HG916852">
    <property type="protein sequence ID" value="CDM59286.1"/>
    <property type="molecule type" value="Genomic_DNA"/>
</dbReference>
<dbReference type="PANTHER" id="PTHR43441">
    <property type="entry name" value="RIBOSOMAL-PROTEIN-SERINE ACETYLTRANSFERASE"/>
    <property type="match status" value="1"/>
</dbReference>
<dbReference type="InterPro" id="IPR016181">
    <property type="entry name" value="Acyl_CoA_acyltransferase"/>
</dbReference>
<organism evidence="2 3">
    <name type="scientific">Rhizobium favelukesii</name>
    <dbReference type="NCBI Taxonomy" id="348824"/>
    <lineage>
        <taxon>Bacteria</taxon>
        <taxon>Pseudomonadati</taxon>
        <taxon>Pseudomonadota</taxon>
        <taxon>Alphaproteobacteria</taxon>
        <taxon>Hyphomicrobiales</taxon>
        <taxon>Rhizobiaceae</taxon>
        <taxon>Rhizobium/Agrobacterium group</taxon>
        <taxon>Rhizobium</taxon>
    </lineage>
</organism>
<dbReference type="InterPro" id="IPR051908">
    <property type="entry name" value="Ribosomal_N-acetyltransferase"/>
</dbReference>
<dbReference type="PATRIC" id="fig|348824.6.peg.3917"/>
<accession>W6RYC2</accession>
<dbReference type="GO" id="GO:1990189">
    <property type="term" value="F:protein N-terminal-serine acetyltransferase activity"/>
    <property type="evidence" value="ECO:0007669"/>
    <property type="project" value="TreeGrafter"/>
</dbReference>
<dbReference type="InterPro" id="IPR000182">
    <property type="entry name" value="GNAT_dom"/>
</dbReference>
<dbReference type="Proteomes" id="UP000019443">
    <property type="component" value="Chromosome"/>
</dbReference>
<sequence>MSPYLEERMRDLSNFKGCPAPQPVTLKGRFVTVEPYVREQHLQALWDGLGGMAINPLLRYFAQPDFTGMEDFSNWLHSVAKSGWLTHIFRDNSSGKIVGMANYMRADPANGVIEVGGVAHGPDMKRSPLSTEVHYLMAKHIFEALGYRRYEWKCDNLNEASKTTAARYGFTFEGVFRQHMISKGRNRDTAWFSMIDSEWPVLNAAFEAWLSPDNFDADGKQKRRLEDIRAEISKEQAV</sequence>
<dbReference type="HOGENOM" id="CLU_013985_1_2_5"/>
<keyword evidence="3" id="KW-1185">Reference proteome</keyword>
<dbReference type="Pfam" id="PF13302">
    <property type="entry name" value="Acetyltransf_3"/>
    <property type="match status" value="1"/>
</dbReference>
<dbReference type="eggNOG" id="COG1670">
    <property type="taxonomic scope" value="Bacteria"/>
</dbReference>
<dbReference type="PANTHER" id="PTHR43441:SF2">
    <property type="entry name" value="FAMILY ACETYLTRANSFERASE, PUTATIVE (AFU_ORTHOLOGUE AFUA_7G00850)-RELATED"/>
    <property type="match status" value="1"/>
</dbReference>
<dbReference type="SUPFAM" id="SSF55729">
    <property type="entry name" value="Acyl-CoA N-acyltransferases (Nat)"/>
    <property type="match status" value="1"/>
</dbReference>
<name>W6RYC2_9HYPH</name>
<dbReference type="FunFam" id="3.40.630.30:FF:000047">
    <property type="entry name" value="Acetyltransferase, GNAT family"/>
    <property type="match status" value="1"/>
</dbReference>
<dbReference type="AlphaFoldDB" id="W6RYC2"/>
<feature type="domain" description="N-acetyltransferase" evidence="1">
    <location>
        <begin position="67"/>
        <end position="171"/>
    </location>
</feature>